<proteinExistence type="inferred from homology"/>
<dbReference type="InterPro" id="IPR009395">
    <property type="entry name" value="BLOC1S1"/>
</dbReference>
<dbReference type="PANTHER" id="PTHR13073">
    <property type="entry name" value="BLOC-1 COMPLEX SUBUNIT 1"/>
    <property type="match status" value="1"/>
</dbReference>
<dbReference type="EMBL" id="VCGU01000009">
    <property type="protein sequence ID" value="TRY70653.1"/>
    <property type="molecule type" value="Genomic_DNA"/>
</dbReference>
<evidence type="ECO:0000313" key="5">
    <source>
        <dbReference type="Proteomes" id="UP000318571"/>
    </source>
</evidence>
<dbReference type="Pfam" id="PF06320">
    <property type="entry name" value="GCN5L1"/>
    <property type="match status" value="1"/>
</dbReference>
<accession>A0A553NYY5</accession>
<dbReference type="GO" id="GO:0016197">
    <property type="term" value="P:endosomal transport"/>
    <property type="evidence" value="ECO:0007669"/>
    <property type="project" value="TreeGrafter"/>
</dbReference>
<dbReference type="Proteomes" id="UP000318571">
    <property type="component" value="Chromosome 9"/>
</dbReference>
<sequence>MMLSNLLKEHSQRSSQRRVAQEHRRQEACQAANQLTSALTDHLNVGVAQAYLNQKRLDAEAKQLHTHASNFAQQTASWLQLTDQFNNTLKELGDIETWAKAIENDMKVISTSLEYTYKVNKEASTVTAPGTSQS</sequence>
<keyword evidence="5" id="KW-1185">Reference proteome</keyword>
<reference evidence="4 5" key="1">
    <citation type="journal article" date="2018" name="Nat. Ecol. Evol.">
        <title>Genomic signatures of mitonuclear coevolution across populations of Tigriopus californicus.</title>
        <authorList>
            <person name="Barreto F.S."/>
            <person name="Watson E.T."/>
            <person name="Lima T.G."/>
            <person name="Willett C.S."/>
            <person name="Edmands S."/>
            <person name="Li W."/>
            <person name="Burton R.S."/>
        </authorList>
    </citation>
    <scope>NUCLEOTIDE SEQUENCE [LARGE SCALE GENOMIC DNA]</scope>
    <source>
        <strain evidence="4 5">San Diego</strain>
    </source>
</reference>
<feature type="region of interest" description="Disordered" evidence="3">
    <location>
        <begin position="1"/>
        <end position="25"/>
    </location>
</feature>
<dbReference type="OrthoDB" id="20018at2759"/>
<organism evidence="4 5">
    <name type="scientific">Tigriopus californicus</name>
    <name type="common">Marine copepod</name>
    <dbReference type="NCBI Taxonomy" id="6832"/>
    <lineage>
        <taxon>Eukaryota</taxon>
        <taxon>Metazoa</taxon>
        <taxon>Ecdysozoa</taxon>
        <taxon>Arthropoda</taxon>
        <taxon>Crustacea</taxon>
        <taxon>Multicrustacea</taxon>
        <taxon>Hexanauplia</taxon>
        <taxon>Copepoda</taxon>
        <taxon>Harpacticoida</taxon>
        <taxon>Harpacticidae</taxon>
        <taxon>Tigriopus</taxon>
    </lineage>
</organism>
<evidence type="ECO:0000313" key="4">
    <source>
        <dbReference type="EMBL" id="TRY70653.1"/>
    </source>
</evidence>
<comment type="caution">
    <text evidence="4">The sequence shown here is derived from an EMBL/GenBank/DDBJ whole genome shotgun (WGS) entry which is preliminary data.</text>
</comment>
<evidence type="ECO:0000256" key="1">
    <source>
        <dbReference type="ARBA" id="ARBA00007133"/>
    </source>
</evidence>
<dbReference type="AlphaFoldDB" id="A0A553NYY5"/>
<name>A0A553NYY5_TIGCA</name>
<protein>
    <recommendedName>
        <fullName evidence="2">Biogenesis of lysosome-related organelles complex 1 subunit 1</fullName>
    </recommendedName>
</protein>
<gene>
    <name evidence="4" type="ORF">TCAL_02862</name>
</gene>
<comment type="similarity">
    <text evidence="1">Belongs to the BLOC1S1 family.</text>
</comment>
<evidence type="ECO:0000256" key="3">
    <source>
        <dbReference type="SAM" id="MobiDB-lite"/>
    </source>
</evidence>
<evidence type="ECO:0000256" key="2">
    <source>
        <dbReference type="ARBA" id="ARBA00019577"/>
    </source>
</evidence>
<dbReference type="GO" id="GO:0031083">
    <property type="term" value="C:BLOC-1 complex"/>
    <property type="evidence" value="ECO:0007669"/>
    <property type="project" value="InterPro"/>
</dbReference>
<dbReference type="PANTHER" id="PTHR13073:SF0">
    <property type="entry name" value="BIOGENESIS OF LYSOSOME-RELATED ORGANELLES COMPLEX 1 SUBUNIT 1"/>
    <property type="match status" value="1"/>
</dbReference>
<dbReference type="STRING" id="6832.A0A553NYY5"/>
<dbReference type="OMA" id="WMKIMEY"/>